<dbReference type="PANTHER" id="PTHR21089:SF1">
    <property type="entry name" value="BIFUNCTIONAL 3-DEHYDROQUINATE DEHYDRATASE_SHIKIMATE DEHYDROGENASE, CHLOROPLASTIC"/>
    <property type="match status" value="1"/>
</dbReference>
<dbReference type="Gene3D" id="3.40.50.720">
    <property type="entry name" value="NAD(P)-binding Rossmann-like Domain"/>
    <property type="match status" value="1"/>
</dbReference>
<proteinExistence type="predicted"/>
<dbReference type="GO" id="GO:0005829">
    <property type="term" value="C:cytosol"/>
    <property type="evidence" value="ECO:0007669"/>
    <property type="project" value="TreeGrafter"/>
</dbReference>
<sequence length="233" mass="25022">MGKTFHVLGDPISHSLSPKIHAAAYKVLGLDWSYAAVQVAKGDLDNYLSNSDADGFSITMPLKYEAAGIAETRDPLVALTDVANTLVRTGTGFSAYNTDVFGISKALEKVLSKQLEVVAILGAGATAKSSMVAIAKAKPHALFDIYVRDIARAQDMIDLAGELEVFQSVHLLEEFSNFQELTVNTLPLGASDMLPKHEQKGYLLNANYAGGDTALVSSFNPERVVTGQTMLVW</sequence>
<dbReference type="GO" id="GO:0009423">
    <property type="term" value="P:chorismate biosynthetic process"/>
    <property type="evidence" value="ECO:0007669"/>
    <property type="project" value="TreeGrafter"/>
</dbReference>
<dbReference type="InterPro" id="IPR013708">
    <property type="entry name" value="Shikimate_DH-bd_N"/>
</dbReference>
<reference evidence="2" key="1">
    <citation type="submission" date="2020-05" db="EMBL/GenBank/DDBJ databases">
        <authorList>
            <person name="Chiriac C."/>
            <person name="Salcher M."/>
            <person name="Ghai R."/>
            <person name="Kavagutti S V."/>
        </authorList>
    </citation>
    <scope>NUCLEOTIDE SEQUENCE</scope>
</reference>
<evidence type="ECO:0000313" key="2">
    <source>
        <dbReference type="EMBL" id="CAB4685686.1"/>
    </source>
</evidence>
<evidence type="ECO:0000259" key="1">
    <source>
        <dbReference type="Pfam" id="PF08501"/>
    </source>
</evidence>
<name>A0A6J6NHR6_9ZZZZ</name>
<dbReference type="SUPFAM" id="SSF53223">
    <property type="entry name" value="Aminoacid dehydrogenase-like, N-terminal domain"/>
    <property type="match status" value="1"/>
</dbReference>
<gene>
    <name evidence="2" type="ORF">UFOPK2373_00520</name>
</gene>
<dbReference type="SUPFAM" id="SSF51735">
    <property type="entry name" value="NAD(P)-binding Rossmann-fold domains"/>
    <property type="match status" value="1"/>
</dbReference>
<organism evidence="2">
    <name type="scientific">freshwater metagenome</name>
    <dbReference type="NCBI Taxonomy" id="449393"/>
    <lineage>
        <taxon>unclassified sequences</taxon>
        <taxon>metagenomes</taxon>
        <taxon>ecological metagenomes</taxon>
    </lineage>
</organism>
<dbReference type="Gene3D" id="3.40.50.10860">
    <property type="entry name" value="Leucine Dehydrogenase, chain A, domain 1"/>
    <property type="match status" value="1"/>
</dbReference>
<dbReference type="AlphaFoldDB" id="A0A6J6NHR6"/>
<dbReference type="PANTHER" id="PTHR21089">
    <property type="entry name" value="SHIKIMATE DEHYDROGENASE"/>
    <property type="match status" value="1"/>
</dbReference>
<dbReference type="GO" id="GO:0050661">
    <property type="term" value="F:NADP binding"/>
    <property type="evidence" value="ECO:0007669"/>
    <property type="project" value="TreeGrafter"/>
</dbReference>
<dbReference type="InterPro" id="IPR046346">
    <property type="entry name" value="Aminoacid_DH-like_N_sf"/>
</dbReference>
<accession>A0A6J6NHR6</accession>
<dbReference type="GO" id="GO:0004764">
    <property type="term" value="F:shikimate 3-dehydrogenase (NADP+) activity"/>
    <property type="evidence" value="ECO:0007669"/>
    <property type="project" value="InterPro"/>
</dbReference>
<dbReference type="GO" id="GO:0019632">
    <property type="term" value="P:shikimate metabolic process"/>
    <property type="evidence" value="ECO:0007669"/>
    <property type="project" value="TreeGrafter"/>
</dbReference>
<dbReference type="Pfam" id="PF08501">
    <property type="entry name" value="Shikimate_dh_N"/>
    <property type="match status" value="1"/>
</dbReference>
<dbReference type="InterPro" id="IPR036291">
    <property type="entry name" value="NAD(P)-bd_dom_sf"/>
</dbReference>
<dbReference type="EMBL" id="CAEZXL010000070">
    <property type="protein sequence ID" value="CAB4685686.1"/>
    <property type="molecule type" value="Genomic_DNA"/>
</dbReference>
<feature type="domain" description="Shikimate dehydrogenase substrate binding N-terminal" evidence="1">
    <location>
        <begin position="7"/>
        <end position="86"/>
    </location>
</feature>
<protein>
    <submittedName>
        <fullName evidence="2">Unannotated protein</fullName>
    </submittedName>
</protein>
<dbReference type="InterPro" id="IPR022893">
    <property type="entry name" value="Shikimate_DH_fam"/>
</dbReference>